<evidence type="ECO:0000259" key="2">
    <source>
        <dbReference type="Pfam" id="PF17680"/>
    </source>
</evidence>
<feature type="domain" description="FlgO" evidence="2">
    <location>
        <begin position="38"/>
        <end position="165"/>
    </location>
</feature>
<accession>A0A432X1F7</accession>
<name>A0A432X1F7_9GAMM</name>
<proteinExistence type="predicted"/>
<protein>
    <recommendedName>
        <fullName evidence="2">FlgO domain-containing protein</fullName>
    </recommendedName>
</protein>
<dbReference type="Pfam" id="PF17680">
    <property type="entry name" value="FlgO"/>
    <property type="match status" value="1"/>
</dbReference>
<feature type="signal peptide" evidence="1">
    <location>
        <begin position="1"/>
        <end position="18"/>
    </location>
</feature>
<feature type="chain" id="PRO_5019206838" description="FlgO domain-containing protein" evidence="1">
    <location>
        <begin position="19"/>
        <end position="184"/>
    </location>
</feature>
<dbReference type="PROSITE" id="PS51257">
    <property type="entry name" value="PROKAR_LIPOPROTEIN"/>
    <property type="match status" value="1"/>
</dbReference>
<organism evidence="3 4">
    <name type="scientific">Aliidiomarina taiwanensis</name>
    <dbReference type="NCBI Taxonomy" id="946228"/>
    <lineage>
        <taxon>Bacteria</taxon>
        <taxon>Pseudomonadati</taxon>
        <taxon>Pseudomonadota</taxon>
        <taxon>Gammaproteobacteria</taxon>
        <taxon>Alteromonadales</taxon>
        <taxon>Idiomarinaceae</taxon>
        <taxon>Aliidiomarina</taxon>
    </lineage>
</organism>
<dbReference type="RefSeq" id="WP_126757749.1">
    <property type="nucleotide sequence ID" value="NZ_PIPQ01000005.1"/>
</dbReference>
<evidence type="ECO:0000313" key="4">
    <source>
        <dbReference type="Proteomes" id="UP000286976"/>
    </source>
</evidence>
<gene>
    <name evidence="3" type="ORF">CWE15_08990</name>
</gene>
<keyword evidence="1" id="KW-0732">Signal</keyword>
<reference evidence="3 4" key="1">
    <citation type="journal article" date="2011" name="Front. Microbiol.">
        <title>Genomic signatures of strain selection and enhancement in Bacillus atrophaeus var. globigii, a historical biowarfare simulant.</title>
        <authorList>
            <person name="Gibbons H.S."/>
            <person name="Broomall S.M."/>
            <person name="McNew L.A."/>
            <person name="Daligault H."/>
            <person name="Chapman C."/>
            <person name="Bruce D."/>
            <person name="Karavis M."/>
            <person name="Krepps M."/>
            <person name="McGregor P.A."/>
            <person name="Hong C."/>
            <person name="Park K.H."/>
            <person name="Akmal A."/>
            <person name="Feldman A."/>
            <person name="Lin J.S."/>
            <person name="Chang W.E."/>
            <person name="Higgs B.W."/>
            <person name="Demirev P."/>
            <person name="Lindquist J."/>
            <person name="Liem A."/>
            <person name="Fochler E."/>
            <person name="Read T.D."/>
            <person name="Tapia R."/>
            <person name="Johnson S."/>
            <person name="Bishop-Lilly K.A."/>
            <person name="Detter C."/>
            <person name="Han C."/>
            <person name="Sozhamannan S."/>
            <person name="Rosenzweig C.N."/>
            <person name="Skowronski E.W."/>
        </authorList>
    </citation>
    <scope>NUCLEOTIDE SEQUENCE [LARGE SCALE GENOMIC DNA]</scope>
    <source>
        <strain evidence="3 4">AIT1</strain>
    </source>
</reference>
<dbReference type="OrthoDB" id="6116374at2"/>
<evidence type="ECO:0000313" key="3">
    <source>
        <dbReference type="EMBL" id="RUO39877.1"/>
    </source>
</evidence>
<dbReference type="Proteomes" id="UP000286976">
    <property type="component" value="Unassembled WGS sequence"/>
</dbReference>
<comment type="caution">
    <text evidence="3">The sequence shown here is derived from an EMBL/GenBank/DDBJ whole genome shotgun (WGS) entry which is preliminary data.</text>
</comment>
<dbReference type="AlphaFoldDB" id="A0A432X1F7"/>
<keyword evidence="4" id="KW-1185">Reference proteome</keyword>
<evidence type="ECO:0000256" key="1">
    <source>
        <dbReference type="SAM" id="SignalP"/>
    </source>
</evidence>
<dbReference type="InterPro" id="IPR041215">
    <property type="entry name" value="FlgO_dom"/>
</dbReference>
<dbReference type="EMBL" id="PIPQ01000005">
    <property type="protein sequence ID" value="RUO39877.1"/>
    <property type="molecule type" value="Genomic_DNA"/>
</dbReference>
<sequence length="184" mass="20070">MKHMLVTLIGLVFLTACSSPTLHRTAPVQVSVSEYSNQLANQILASARGVHAGDRVVVTSPVWLESGMTESSLFGLQLQQDLSAELHSMALNVIDFKLTDGIRVTPEGDFALSTNYLELRELQAADFILVGTLVNRDDSLLVSLRLLDFTSQVVVATAQVAIPETLISDLSNRNSFKLVNSDRQ</sequence>